<gene>
    <name evidence="3" type="ORF">C8F04DRAFT_1062903</name>
</gene>
<keyword evidence="2" id="KW-0812">Transmembrane</keyword>
<comment type="caution">
    <text evidence="3">The sequence shown here is derived from an EMBL/GenBank/DDBJ whole genome shotgun (WGS) entry which is preliminary data.</text>
</comment>
<accession>A0AAD6TKT6</accession>
<organism evidence="3 4">
    <name type="scientific">Mycena alexandri</name>
    <dbReference type="NCBI Taxonomy" id="1745969"/>
    <lineage>
        <taxon>Eukaryota</taxon>
        <taxon>Fungi</taxon>
        <taxon>Dikarya</taxon>
        <taxon>Basidiomycota</taxon>
        <taxon>Agaricomycotina</taxon>
        <taxon>Agaricomycetes</taxon>
        <taxon>Agaricomycetidae</taxon>
        <taxon>Agaricales</taxon>
        <taxon>Marasmiineae</taxon>
        <taxon>Mycenaceae</taxon>
        <taxon>Mycena</taxon>
    </lineage>
</organism>
<feature type="region of interest" description="Disordered" evidence="1">
    <location>
        <begin position="174"/>
        <end position="194"/>
    </location>
</feature>
<evidence type="ECO:0000313" key="4">
    <source>
        <dbReference type="Proteomes" id="UP001218188"/>
    </source>
</evidence>
<name>A0AAD6TKT6_9AGAR</name>
<evidence type="ECO:0000256" key="2">
    <source>
        <dbReference type="SAM" id="Phobius"/>
    </source>
</evidence>
<keyword evidence="4" id="KW-1185">Reference proteome</keyword>
<reference evidence="3" key="1">
    <citation type="submission" date="2023-03" db="EMBL/GenBank/DDBJ databases">
        <title>Massive genome expansion in bonnet fungi (Mycena s.s.) driven by repeated elements and novel gene families across ecological guilds.</title>
        <authorList>
            <consortium name="Lawrence Berkeley National Laboratory"/>
            <person name="Harder C.B."/>
            <person name="Miyauchi S."/>
            <person name="Viragh M."/>
            <person name="Kuo A."/>
            <person name="Thoen E."/>
            <person name="Andreopoulos B."/>
            <person name="Lu D."/>
            <person name="Skrede I."/>
            <person name="Drula E."/>
            <person name="Henrissat B."/>
            <person name="Morin E."/>
            <person name="Kohler A."/>
            <person name="Barry K."/>
            <person name="LaButti K."/>
            <person name="Morin E."/>
            <person name="Salamov A."/>
            <person name="Lipzen A."/>
            <person name="Mereny Z."/>
            <person name="Hegedus B."/>
            <person name="Baldrian P."/>
            <person name="Stursova M."/>
            <person name="Weitz H."/>
            <person name="Taylor A."/>
            <person name="Grigoriev I.V."/>
            <person name="Nagy L.G."/>
            <person name="Martin F."/>
            <person name="Kauserud H."/>
        </authorList>
    </citation>
    <scope>NUCLEOTIDE SEQUENCE</scope>
    <source>
        <strain evidence="3">CBHHK200</strain>
    </source>
</reference>
<keyword evidence="2" id="KW-1133">Transmembrane helix</keyword>
<evidence type="ECO:0000313" key="3">
    <source>
        <dbReference type="EMBL" id="KAJ7047171.1"/>
    </source>
</evidence>
<proteinExistence type="predicted"/>
<dbReference type="EMBL" id="JARJCM010000002">
    <property type="protein sequence ID" value="KAJ7047171.1"/>
    <property type="molecule type" value="Genomic_DNA"/>
</dbReference>
<sequence>MAINAFLPDSIASRFNDLDFYNLRLSQYAPVVEKNATIILFAFAAFIVLLALIFVFSSSTHSPNNKPSDALEALLTVLAPTSAAWPKDYAHLVAHNASPRTRTLSISMDSLIAKVYDGTLEVRNYADLPDLFSENLVVYGWRVSLVLETSWNLEVLRWSIGSHFSWRQVFPSTRSSLSHSHPRNLSRVQNPDAP</sequence>
<dbReference type="Proteomes" id="UP001218188">
    <property type="component" value="Unassembled WGS sequence"/>
</dbReference>
<evidence type="ECO:0000256" key="1">
    <source>
        <dbReference type="SAM" id="MobiDB-lite"/>
    </source>
</evidence>
<keyword evidence="2" id="KW-0472">Membrane</keyword>
<feature type="transmembrane region" description="Helical" evidence="2">
    <location>
        <begin position="36"/>
        <end position="56"/>
    </location>
</feature>
<dbReference type="AlphaFoldDB" id="A0AAD6TKT6"/>
<protein>
    <submittedName>
        <fullName evidence="3">Uncharacterized protein</fullName>
    </submittedName>
</protein>